<evidence type="ECO:0000313" key="3">
    <source>
        <dbReference type="EMBL" id="EQD43963.1"/>
    </source>
</evidence>
<dbReference type="PANTHER" id="PTHR30629">
    <property type="entry name" value="PROPHAGE INTEGRASE"/>
    <property type="match status" value="1"/>
</dbReference>
<dbReference type="SUPFAM" id="SSF56349">
    <property type="entry name" value="DNA breaking-rejoining enzymes"/>
    <property type="match status" value="1"/>
</dbReference>
<dbReference type="GO" id="GO:0003677">
    <property type="term" value="F:DNA binding"/>
    <property type="evidence" value="ECO:0007669"/>
    <property type="project" value="InterPro"/>
</dbReference>
<feature type="non-terminal residue" evidence="3">
    <location>
        <position position="1"/>
    </location>
</feature>
<keyword evidence="2" id="KW-0229">DNA integration</keyword>
<comment type="similarity">
    <text evidence="1">Belongs to the 'phage' integrase family.</text>
</comment>
<protein>
    <submittedName>
        <fullName evidence="3">Site-specific recombinase, phage integrase family</fullName>
    </submittedName>
</protein>
<organism evidence="3">
    <name type="scientific">mine drainage metagenome</name>
    <dbReference type="NCBI Taxonomy" id="410659"/>
    <lineage>
        <taxon>unclassified sequences</taxon>
        <taxon>metagenomes</taxon>
        <taxon>ecological metagenomes</taxon>
    </lineage>
</organism>
<dbReference type="AlphaFoldDB" id="T0ZGK6"/>
<gene>
    <name evidence="3" type="ORF">B1A_15313</name>
</gene>
<proteinExistence type="inferred from homology"/>
<evidence type="ECO:0000256" key="1">
    <source>
        <dbReference type="ARBA" id="ARBA00008857"/>
    </source>
</evidence>
<comment type="caution">
    <text evidence="3">The sequence shown here is derived from an EMBL/GenBank/DDBJ whole genome shotgun (WGS) entry which is preliminary data.</text>
</comment>
<sequence length="64" mass="7467">RSIASTLLNEQGWNRDAIERQLAHAERDGVRDAYNYAEYLPERRKMMQAWADYLDGLRKQPGTA</sequence>
<accession>T0ZGK6</accession>
<reference evidence="3" key="2">
    <citation type="journal article" date="2014" name="ISME J.">
        <title>Microbial stratification in low pH oxic and suboxic macroscopic growths along an acid mine drainage.</title>
        <authorList>
            <person name="Mendez-Garcia C."/>
            <person name="Mesa V."/>
            <person name="Sprenger R.R."/>
            <person name="Richter M."/>
            <person name="Diez M.S."/>
            <person name="Solano J."/>
            <person name="Bargiela R."/>
            <person name="Golyshina O.V."/>
            <person name="Manteca A."/>
            <person name="Ramos J.L."/>
            <person name="Gallego J.R."/>
            <person name="Llorente I."/>
            <person name="Martins Dos Santos V.A."/>
            <person name="Jensen O.N."/>
            <person name="Pelaez A.I."/>
            <person name="Sanchez J."/>
            <person name="Ferrer M."/>
        </authorList>
    </citation>
    <scope>NUCLEOTIDE SEQUENCE</scope>
</reference>
<dbReference type="InterPro" id="IPR011010">
    <property type="entry name" value="DNA_brk_join_enz"/>
</dbReference>
<evidence type="ECO:0000256" key="2">
    <source>
        <dbReference type="ARBA" id="ARBA00022908"/>
    </source>
</evidence>
<dbReference type="PANTHER" id="PTHR30629:SF2">
    <property type="entry name" value="PROPHAGE INTEGRASE INTS-RELATED"/>
    <property type="match status" value="1"/>
</dbReference>
<reference evidence="3" key="1">
    <citation type="submission" date="2013-08" db="EMBL/GenBank/DDBJ databases">
        <authorList>
            <person name="Mendez C."/>
            <person name="Richter M."/>
            <person name="Ferrer M."/>
            <person name="Sanchez J."/>
        </authorList>
    </citation>
    <scope>NUCLEOTIDE SEQUENCE</scope>
</reference>
<name>T0ZGK6_9ZZZZ</name>
<dbReference type="EMBL" id="AUZX01011235">
    <property type="protein sequence ID" value="EQD43963.1"/>
    <property type="molecule type" value="Genomic_DNA"/>
</dbReference>
<dbReference type="InterPro" id="IPR050808">
    <property type="entry name" value="Phage_Integrase"/>
</dbReference>
<dbReference type="GO" id="GO:0015074">
    <property type="term" value="P:DNA integration"/>
    <property type="evidence" value="ECO:0007669"/>
    <property type="project" value="UniProtKB-KW"/>
</dbReference>